<evidence type="ECO:0000313" key="2">
    <source>
        <dbReference type="Proteomes" id="UP000316759"/>
    </source>
</evidence>
<evidence type="ECO:0000313" key="1">
    <source>
        <dbReference type="EMBL" id="TPP59446.1"/>
    </source>
</evidence>
<organism evidence="1 2">
    <name type="scientific">Fasciola gigantica</name>
    <name type="common">Giant liver fluke</name>
    <dbReference type="NCBI Taxonomy" id="46835"/>
    <lineage>
        <taxon>Eukaryota</taxon>
        <taxon>Metazoa</taxon>
        <taxon>Spiralia</taxon>
        <taxon>Lophotrochozoa</taxon>
        <taxon>Platyhelminthes</taxon>
        <taxon>Trematoda</taxon>
        <taxon>Digenea</taxon>
        <taxon>Plagiorchiida</taxon>
        <taxon>Echinostomata</taxon>
        <taxon>Echinostomatoidea</taxon>
        <taxon>Fasciolidae</taxon>
        <taxon>Fasciola</taxon>
    </lineage>
</organism>
<proteinExistence type="predicted"/>
<name>A0A504YG56_FASGI</name>
<comment type="caution">
    <text evidence="1">The sequence shown here is derived from an EMBL/GenBank/DDBJ whole genome shotgun (WGS) entry which is preliminary data.</text>
</comment>
<dbReference type="Proteomes" id="UP000316759">
    <property type="component" value="Unassembled WGS sequence"/>
</dbReference>
<keyword evidence="2" id="KW-1185">Reference proteome</keyword>
<accession>A0A504YG56</accession>
<dbReference type="AlphaFoldDB" id="A0A504YG56"/>
<protein>
    <submittedName>
        <fullName evidence="1">Uncharacterized protein</fullName>
    </submittedName>
</protein>
<gene>
    <name evidence="1" type="ORF">FGIG_00818</name>
</gene>
<reference evidence="1 2" key="1">
    <citation type="submission" date="2019-04" db="EMBL/GenBank/DDBJ databases">
        <title>Annotation for the trematode Fasciola gigantica.</title>
        <authorList>
            <person name="Choi Y.-J."/>
        </authorList>
    </citation>
    <scope>NUCLEOTIDE SEQUENCE [LARGE SCALE GENOMIC DNA]</scope>
    <source>
        <strain evidence="1">Uganda_cow_1</strain>
    </source>
</reference>
<dbReference type="EMBL" id="SUNJ01010717">
    <property type="protein sequence ID" value="TPP59446.1"/>
    <property type="molecule type" value="Genomic_DNA"/>
</dbReference>
<sequence>MYMGNQYNKILMQSFERQAIESHSAEEGREKWNTTKRLEDASTSKTFKFVPVNHHYQAHLQPRVES</sequence>